<name>A0A8J4GYY3_9BACL</name>
<evidence type="ECO:0000313" key="2">
    <source>
        <dbReference type="EMBL" id="GIQ67724.1"/>
    </source>
</evidence>
<proteinExistence type="predicted"/>
<accession>A0A8J4GYY3</accession>
<comment type="caution">
    <text evidence="2">The sequence shown here is derived from an EMBL/GenBank/DDBJ whole genome shotgun (WGS) entry which is preliminary data.</text>
</comment>
<dbReference type="PROSITE" id="PS51257">
    <property type="entry name" value="PROKAR_LIPOPROTEIN"/>
    <property type="match status" value="1"/>
</dbReference>
<gene>
    <name evidence="2" type="ORF">XYCOK13_05480</name>
</gene>
<evidence type="ECO:0000259" key="1">
    <source>
        <dbReference type="Pfam" id="PF13115"/>
    </source>
</evidence>
<dbReference type="Proteomes" id="UP000677918">
    <property type="component" value="Unassembled WGS sequence"/>
</dbReference>
<reference evidence="2" key="1">
    <citation type="submission" date="2021-04" db="EMBL/GenBank/DDBJ databases">
        <title>Draft genome sequence of Xylanibacillus composti strain K13.</title>
        <authorList>
            <person name="Uke A."/>
            <person name="Chhe C."/>
            <person name="Baramee S."/>
            <person name="Kosugi A."/>
        </authorList>
    </citation>
    <scope>NUCLEOTIDE SEQUENCE</scope>
    <source>
        <strain evidence="2">K13</strain>
    </source>
</reference>
<evidence type="ECO:0000313" key="3">
    <source>
        <dbReference type="Proteomes" id="UP000677918"/>
    </source>
</evidence>
<dbReference type="RefSeq" id="WP_213410358.1">
    <property type="nucleotide sequence ID" value="NZ_BOVK01000006.1"/>
</dbReference>
<dbReference type="EMBL" id="BOVK01000006">
    <property type="protein sequence ID" value="GIQ67724.1"/>
    <property type="molecule type" value="Genomic_DNA"/>
</dbReference>
<sequence>MDKMRTYGLVGLLLLLGAALVGCGNADNNHAGHGGPPTGSMIGVEISIEPQAASAGQEVDLKAAVTQDAEQVEDADEVMFEVRQSGSDDRAMLMGEHAGEGMYTVTHVFPEAGTYFVTAHVTARGMHNMPTLEVDIAE</sequence>
<dbReference type="AlphaFoldDB" id="A0A8J4GYY3"/>
<keyword evidence="3" id="KW-1185">Reference proteome</keyword>
<dbReference type="InterPro" id="IPR032693">
    <property type="entry name" value="YtkA-like_dom"/>
</dbReference>
<protein>
    <recommendedName>
        <fullName evidence="1">YtkA-like domain-containing protein</fullName>
    </recommendedName>
</protein>
<organism evidence="2 3">
    <name type="scientific">Xylanibacillus composti</name>
    <dbReference type="NCBI Taxonomy" id="1572762"/>
    <lineage>
        <taxon>Bacteria</taxon>
        <taxon>Bacillati</taxon>
        <taxon>Bacillota</taxon>
        <taxon>Bacilli</taxon>
        <taxon>Bacillales</taxon>
        <taxon>Paenibacillaceae</taxon>
        <taxon>Xylanibacillus</taxon>
    </lineage>
</organism>
<dbReference type="Pfam" id="PF13115">
    <property type="entry name" value="YtkA"/>
    <property type="match status" value="1"/>
</dbReference>
<feature type="domain" description="YtkA-like" evidence="1">
    <location>
        <begin position="44"/>
        <end position="120"/>
    </location>
</feature>